<evidence type="ECO:0000313" key="2">
    <source>
        <dbReference type="EMBL" id="KAF3806825.1"/>
    </source>
</evidence>
<sequence length="310" mass="34585">YGITEELFPAETLPATHIFEQTKMDLMICGTCGVQFDSHAVKSCKICDDPRQYVAEDGQWFTTLRELQDSKKYTNTFTKDKFNSAVVAIRTEPQLAIGQRAFLLRSPGGNILWDCITYIDADTVRRVKALGGLDAIVISHPHYFSTALHWAEAFGCKVYVSAEDGEWLTRRGKAHELWEAKTMEFVGGEFLVVKVGGHFPGSSVLLWKSEKKLFVADSVMVVPSGVYHVDRPKGTASFAFMWSYPNMIPLSPDDVYGVWKAVSALDFEDAHSAFPGRDARGGAKKRLLESAQLCVKFMGYANHAIHSEKI</sequence>
<feature type="non-terminal residue" evidence="2">
    <location>
        <position position="1"/>
    </location>
</feature>
<dbReference type="InterPro" id="IPR036866">
    <property type="entry name" value="RibonucZ/Hydroxyglut_hydro"/>
</dbReference>
<gene>
    <name evidence="2" type="ORF">GCG54_00007074</name>
</gene>
<protein>
    <recommendedName>
        <fullName evidence="1">Metallo-beta-lactamase domain-containing protein</fullName>
    </recommendedName>
</protein>
<dbReference type="Gene3D" id="3.60.15.10">
    <property type="entry name" value="Ribonuclease Z/Hydroxyacylglutathione hydrolase-like"/>
    <property type="match status" value="1"/>
</dbReference>
<dbReference type="Proteomes" id="UP000613401">
    <property type="component" value="Unassembled WGS sequence"/>
</dbReference>
<comment type="caution">
    <text evidence="2">The sequence shown here is derived from an EMBL/GenBank/DDBJ whole genome shotgun (WGS) entry which is preliminary data.</text>
</comment>
<feature type="domain" description="Metallo-beta-lactamase" evidence="1">
    <location>
        <begin position="98"/>
        <end position="259"/>
    </location>
</feature>
<evidence type="ECO:0000313" key="3">
    <source>
        <dbReference type="Proteomes" id="UP000613401"/>
    </source>
</evidence>
<dbReference type="RefSeq" id="XP_045265984.1">
    <property type="nucleotide sequence ID" value="XM_045407063.1"/>
</dbReference>
<keyword evidence="3" id="KW-1185">Reference proteome</keyword>
<dbReference type="PANTHER" id="PTHR36839:SF1">
    <property type="entry name" value="METALLO-BETA-LACTAMASE FAMILY PROTEIN (AFU_ORTHOLOGUE AFUA_5G12770)"/>
    <property type="match status" value="1"/>
</dbReference>
<dbReference type="Pfam" id="PF00753">
    <property type="entry name" value="Lactamase_B"/>
    <property type="match status" value="1"/>
</dbReference>
<dbReference type="InterPro" id="IPR001279">
    <property type="entry name" value="Metallo-B-lactamas"/>
</dbReference>
<dbReference type="PANTHER" id="PTHR36839">
    <property type="entry name" value="METALLO-BETA-LACTAMASE FAMILY PROTEIN (AFU_ORTHOLOGUE AFUA_5G12770)"/>
    <property type="match status" value="1"/>
</dbReference>
<organism evidence="2 3">
    <name type="scientific">Colletotrichum gloeosporioides</name>
    <name type="common">Anthracnose fungus</name>
    <name type="synonym">Glomerella cingulata</name>
    <dbReference type="NCBI Taxonomy" id="474922"/>
    <lineage>
        <taxon>Eukaryota</taxon>
        <taxon>Fungi</taxon>
        <taxon>Dikarya</taxon>
        <taxon>Ascomycota</taxon>
        <taxon>Pezizomycotina</taxon>
        <taxon>Sordariomycetes</taxon>
        <taxon>Hypocreomycetidae</taxon>
        <taxon>Glomerellales</taxon>
        <taxon>Glomerellaceae</taxon>
        <taxon>Colletotrichum</taxon>
        <taxon>Colletotrichum gloeosporioides species complex</taxon>
    </lineage>
</organism>
<reference evidence="2" key="2">
    <citation type="submission" date="2020-03" db="EMBL/GenBank/DDBJ databases">
        <authorList>
            <person name="Fu F.-F."/>
            <person name="Chen J."/>
        </authorList>
    </citation>
    <scope>NUCLEOTIDE SEQUENCE</scope>
    <source>
        <strain evidence="2">Lc1</strain>
    </source>
</reference>
<dbReference type="SUPFAM" id="SSF56281">
    <property type="entry name" value="Metallo-hydrolase/oxidoreductase"/>
    <property type="match status" value="1"/>
</dbReference>
<dbReference type="EMBL" id="WVTB01000032">
    <property type="protein sequence ID" value="KAF3806825.1"/>
    <property type="molecule type" value="Genomic_DNA"/>
</dbReference>
<dbReference type="GeneID" id="69014220"/>
<proteinExistence type="predicted"/>
<reference evidence="2" key="1">
    <citation type="journal article" date="2020" name="Phytopathology">
        <title>Genome sequence and comparative analysis of Colletotrichum gloeosporioides isolated from Liriodendron leaves.</title>
        <authorList>
            <person name="Fu F.F."/>
            <person name="Hao Z."/>
            <person name="Wang P."/>
            <person name="Lu Y."/>
            <person name="Xue L.J."/>
            <person name="Wei G."/>
            <person name="Tian Y."/>
            <person name="Baishi H."/>
            <person name="Xu H."/>
            <person name="Shi J."/>
            <person name="Cheng T."/>
            <person name="Wang G."/>
            <person name="Yi Y."/>
            <person name="Chen J."/>
        </authorList>
    </citation>
    <scope>NUCLEOTIDE SEQUENCE</scope>
    <source>
        <strain evidence="2">Lc1</strain>
    </source>
</reference>
<accession>A0A8H4FLT4</accession>
<name>A0A8H4FLT4_COLGL</name>
<dbReference type="SMART" id="SM00849">
    <property type="entry name" value="Lactamase_B"/>
    <property type="match status" value="1"/>
</dbReference>
<evidence type="ECO:0000259" key="1">
    <source>
        <dbReference type="SMART" id="SM00849"/>
    </source>
</evidence>
<dbReference type="AlphaFoldDB" id="A0A8H4FLT4"/>